<dbReference type="EMBL" id="JABFUD020000002">
    <property type="protein sequence ID" value="KAI5083330.1"/>
    <property type="molecule type" value="Genomic_DNA"/>
</dbReference>
<dbReference type="AlphaFoldDB" id="A0A9D4VC45"/>
<dbReference type="GO" id="GO:0005886">
    <property type="term" value="C:plasma membrane"/>
    <property type="evidence" value="ECO:0007669"/>
    <property type="project" value="InterPro"/>
</dbReference>
<feature type="compositionally biased region" description="Basic and acidic residues" evidence="1">
    <location>
        <begin position="177"/>
        <end position="187"/>
    </location>
</feature>
<dbReference type="PANTHER" id="PTHR38522:SF2">
    <property type="entry name" value="PLASMA MEMBRANE-ASSOCIATED CATION-BINDING PROTEIN 1"/>
    <property type="match status" value="1"/>
</dbReference>
<evidence type="ECO:0000313" key="3">
    <source>
        <dbReference type="Proteomes" id="UP000886520"/>
    </source>
</evidence>
<sequence length="300" mass="33068">MSYWKTKVVPKFKKFFDKGKKKAASDACKSFDSSKESLDKEIEEKRSDLHPKVIEVYRSSTIITKKLLKEPNEPAVKENPDAIQSVLADLAKAGFPQAQFLCDAGGKCGPALLPGPIVYLFQKTSTFLVEEPLPEPAHETREIMIEGGEPSKAEETKEPDVVPESTTAEPTLPPPMVEEKQEEKKEVIPIEAKKEEVAAVEVKKEEAAPVESKKEVVAPVEIKAEVVPLEATKDVPPVVEKKEEVAPVKEEKKEAAPIKEEKKEEAVVAPTSSEAKKEDAPKVEEKKEKPVETPPSVGEK</sequence>
<feature type="compositionally biased region" description="Basic and acidic residues" evidence="1">
    <location>
        <begin position="274"/>
        <end position="291"/>
    </location>
</feature>
<feature type="compositionally biased region" description="Basic and acidic residues" evidence="1">
    <location>
        <begin position="239"/>
        <end position="266"/>
    </location>
</feature>
<evidence type="ECO:0000256" key="1">
    <source>
        <dbReference type="SAM" id="MobiDB-lite"/>
    </source>
</evidence>
<feature type="region of interest" description="Disordered" evidence="1">
    <location>
        <begin position="147"/>
        <end position="187"/>
    </location>
</feature>
<accession>A0A9D4VC45</accession>
<comment type="caution">
    <text evidence="2">The sequence shown here is derived from an EMBL/GenBank/DDBJ whole genome shotgun (WGS) entry which is preliminary data.</text>
</comment>
<dbReference type="Proteomes" id="UP000886520">
    <property type="component" value="Chromosome 3"/>
</dbReference>
<protein>
    <submittedName>
        <fullName evidence="2">Uncharacterized protein</fullName>
    </submittedName>
</protein>
<name>A0A9D4VC45_ADICA</name>
<evidence type="ECO:0000313" key="2">
    <source>
        <dbReference type="EMBL" id="KAI5083330.1"/>
    </source>
</evidence>
<reference evidence="2" key="1">
    <citation type="submission" date="2021-01" db="EMBL/GenBank/DDBJ databases">
        <title>Adiantum capillus-veneris genome.</title>
        <authorList>
            <person name="Fang Y."/>
            <person name="Liao Q."/>
        </authorList>
    </citation>
    <scope>NUCLEOTIDE SEQUENCE</scope>
    <source>
        <strain evidence="2">H3</strain>
        <tissue evidence="2">Leaf</tissue>
    </source>
</reference>
<organism evidence="2 3">
    <name type="scientific">Adiantum capillus-veneris</name>
    <name type="common">Maidenhair fern</name>
    <dbReference type="NCBI Taxonomy" id="13818"/>
    <lineage>
        <taxon>Eukaryota</taxon>
        <taxon>Viridiplantae</taxon>
        <taxon>Streptophyta</taxon>
        <taxon>Embryophyta</taxon>
        <taxon>Tracheophyta</taxon>
        <taxon>Polypodiopsida</taxon>
        <taxon>Polypodiidae</taxon>
        <taxon>Polypodiales</taxon>
        <taxon>Pteridineae</taxon>
        <taxon>Pteridaceae</taxon>
        <taxon>Vittarioideae</taxon>
        <taxon>Adiantum</taxon>
    </lineage>
</organism>
<dbReference type="Pfam" id="PF05558">
    <property type="entry name" value="DREPP"/>
    <property type="match status" value="1"/>
</dbReference>
<feature type="region of interest" description="Disordered" evidence="1">
    <location>
        <begin position="232"/>
        <end position="300"/>
    </location>
</feature>
<keyword evidence="3" id="KW-1185">Reference proteome</keyword>
<feature type="compositionally biased region" description="Basic and acidic residues" evidence="1">
    <location>
        <begin position="147"/>
        <end position="160"/>
    </location>
</feature>
<proteinExistence type="predicted"/>
<dbReference type="InterPro" id="IPR008469">
    <property type="entry name" value="DREPP"/>
</dbReference>
<dbReference type="OrthoDB" id="1933409at2759"/>
<gene>
    <name evidence="2" type="ORF">GOP47_0003073</name>
</gene>
<dbReference type="PANTHER" id="PTHR38522">
    <property type="entry name" value="PLASMA MEMBRANE-ASSOCIATED CATION-BINDING PROTEIN 1"/>
    <property type="match status" value="1"/>
</dbReference>